<dbReference type="Gene3D" id="3.40.50.2300">
    <property type="match status" value="2"/>
</dbReference>
<evidence type="ECO:0000256" key="2">
    <source>
        <dbReference type="ARBA" id="ARBA00007639"/>
    </source>
</evidence>
<proteinExistence type="inferred from homology"/>
<dbReference type="SUPFAM" id="SSF53822">
    <property type="entry name" value="Periplasmic binding protein-like I"/>
    <property type="match status" value="1"/>
</dbReference>
<evidence type="ECO:0000256" key="1">
    <source>
        <dbReference type="ARBA" id="ARBA00004196"/>
    </source>
</evidence>
<dbReference type="OrthoDB" id="6196975at2"/>
<gene>
    <name evidence="5" type="ORF">CF651_06760</name>
</gene>
<comment type="caution">
    <text evidence="5">The sequence shown here is derived from an EMBL/GenBank/DDBJ whole genome shotgun (WGS) entry which is preliminary data.</text>
</comment>
<dbReference type="InterPro" id="IPR028082">
    <property type="entry name" value="Peripla_BP_I"/>
</dbReference>
<feature type="chain" id="PRO_5038763529" evidence="3">
    <location>
        <begin position="24"/>
        <end position="346"/>
    </location>
</feature>
<organism evidence="5 6">
    <name type="scientific">Paenibacillus rigui</name>
    <dbReference type="NCBI Taxonomy" id="554312"/>
    <lineage>
        <taxon>Bacteria</taxon>
        <taxon>Bacillati</taxon>
        <taxon>Bacillota</taxon>
        <taxon>Bacilli</taxon>
        <taxon>Bacillales</taxon>
        <taxon>Paenibacillaceae</taxon>
        <taxon>Paenibacillus</taxon>
    </lineage>
</organism>
<keyword evidence="3" id="KW-0732">Signal</keyword>
<sequence length="346" mass="38789">MMTRLPALLLLLMFLLTSCESGFIEESTSGSTIWKESQMTANAVSKSKDTIITIVPKSLNNPVFLEAKEEAERTVQKYGAKLEWLGPMNTKSEEQEKIIEGLIRRKVDGIIVSCIAPERLSPLINKAVDAGIKVATFDSDCPNSKRLFYVGTNNYDIGRASGLQMLKILKEKGRLHEPLRALVMTGSRDSLNLNQRLKGFQDALAESANINYQAVLECNDDLTLAGELLETYIRTHDGIDLFFSTGGWPLIAPLDALPKYKQWREEGGLAVAIDTFYPMITAAKNGMADSLVGQDFTMMGRWSVEHMIEAMKGELLGQTEFYTDLEYADRSNFDKLLQRKEPWEIK</sequence>
<dbReference type="Proteomes" id="UP000215509">
    <property type="component" value="Unassembled WGS sequence"/>
</dbReference>
<evidence type="ECO:0000259" key="4">
    <source>
        <dbReference type="Pfam" id="PF13407"/>
    </source>
</evidence>
<accession>A0A229UUX5</accession>
<evidence type="ECO:0000313" key="5">
    <source>
        <dbReference type="EMBL" id="OXM87326.1"/>
    </source>
</evidence>
<dbReference type="InterPro" id="IPR050555">
    <property type="entry name" value="Bact_Solute-Bind_Prot2"/>
</dbReference>
<reference evidence="5 6" key="1">
    <citation type="submission" date="2017-07" db="EMBL/GenBank/DDBJ databases">
        <title>Genome sequencing and assembly of Paenibacillus rigui.</title>
        <authorList>
            <person name="Mayilraj S."/>
        </authorList>
    </citation>
    <scope>NUCLEOTIDE SEQUENCE [LARGE SCALE GENOMIC DNA]</scope>
    <source>
        <strain evidence="5 6">JCM 16352</strain>
    </source>
</reference>
<dbReference type="GO" id="GO:0030246">
    <property type="term" value="F:carbohydrate binding"/>
    <property type="evidence" value="ECO:0007669"/>
    <property type="project" value="TreeGrafter"/>
</dbReference>
<dbReference type="Pfam" id="PF13407">
    <property type="entry name" value="Peripla_BP_4"/>
    <property type="match status" value="1"/>
</dbReference>
<keyword evidence="6" id="KW-1185">Reference proteome</keyword>
<dbReference type="PANTHER" id="PTHR30036">
    <property type="entry name" value="D-XYLOSE-BINDING PERIPLASMIC PROTEIN"/>
    <property type="match status" value="1"/>
</dbReference>
<comment type="subcellular location">
    <subcellularLocation>
        <location evidence="1">Cell envelope</location>
    </subcellularLocation>
</comment>
<dbReference type="PROSITE" id="PS51257">
    <property type="entry name" value="PROKAR_LIPOPROTEIN"/>
    <property type="match status" value="1"/>
</dbReference>
<dbReference type="GO" id="GO:0030288">
    <property type="term" value="C:outer membrane-bounded periplasmic space"/>
    <property type="evidence" value="ECO:0007669"/>
    <property type="project" value="TreeGrafter"/>
</dbReference>
<feature type="domain" description="Periplasmic binding protein" evidence="4">
    <location>
        <begin position="52"/>
        <end position="314"/>
    </location>
</feature>
<evidence type="ECO:0000256" key="3">
    <source>
        <dbReference type="SAM" id="SignalP"/>
    </source>
</evidence>
<dbReference type="AlphaFoldDB" id="A0A229UUX5"/>
<dbReference type="EMBL" id="NMQW01000008">
    <property type="protein sequence ID" value="OXM87326.1"/>
    <property type="molecule type" value="Genomic_DNA"/>
</dbReference>
<protein>
    <submittedName>
        <fullName evidence="5">LacI family transcriptional regulator</fullName>
    </submittedName>
</protein>
<dbReference type="InterPro" id="IPR025997">
    <property type="entry name" value="SBP_2_dom"/>
</dbReference>
<feature type="signal peptide" evidence="3">
    <location>
        <begin position="1"/>
        <end position="23"/>
    </location>
</feature>
<name>A0A229UUX5_9BACL</name>
<comment type="similarity">
    <text evidence="2">Belongs to the bacterial solute-binding protein 2 family.</text>
</comment>
<evidence type="ECO:0000313" key="6">
    <source>
        <dbReference type="Proteomes" id="UP000215509"/>
    </source>
</evidence>
<dbReference type="PANTHER" id="PTHR30036:SF7">
    <property type="entry name" value="ABC TRANSPORTER PERIPLASMIC-BINDING PROTEIN YPHF"/>
    <property type="match status" value="1"/>
</dbReference>